<dbReference type="PROSITE" id="PS50835">
    <property type="entry name" value="IG_LIKE"/>
    <property type="match status" value="1"/>
</dbReference>
<dbReference type="SMART" id="SM00407">
    <property type="entry name" value="IGc1"/>
    <property type="match status" value="1"/>
</dbReference>
<dbReference type="GO" id="GO:0006955">
    <property type="term" value="P:immune response"/>
    <property type="evidence" value="ECO:0007669"/>
    <property type="project" value="TreeGrafter"/>
</dbReference>
<dbReference type="FunFam" id="3.30.500.10:FF:000001">
    <property type="entry name" value="H-2 class I histocompatibility antigen, alpha chain"/>
    <property type="match status" value="1"/>
</dbReference>
<dbReference type="OrthoDB" id="8936120at2759"/>
<dbReference type="Gene3D" id="3.30.500.10">
    <property type="entry name" value="MHC class I-like antigen recognition-like"/>
    <property type="match status" value="1"/>
</dbReference>
<dbReference type="FunFam" id="2.60.40.10:FF:000014">
    <property type="entry name" value="H-2 class I histocompatibility antigen, alpha chain"/>
    <property type="match status" value="1"/>
</dbReference>
<evidence type="ECO:0000256" key="7">
    <source>
        <dbReference type="ARBA" id="ARBA00023180"/>
    </source>
</evidence>
<protein>
    <submittedName>
        <fullName evidence="12">Class I histocompatibility antigen, Gogo-C*0101/C*0102 alpha chain</fullName>
    </submittedName>
</protein>
<dbReference type="Gene3D" id="2.60.40.10">
    <property type="entry name" value="Immunoglobulins"/>
    <property type="match status" value="1"/>
</dbReference>
<keyword evidence="3 10" id="KW-0812">Transmembrane</keyword>
<dbReference type="CDD" id="cd07698">
    <property type="entry name" value="IgC1_MHC_I_alpha3"/>
    <property type="match status" value="1"/>
</dbReference>
<feature type="region of interest" description="Disordered" evidence="9">
    <location>
        <begin position="417"/>
        <end position="450"/>
    </location>
</feature>
<dbReference type="PRINTS" id="PR01638">
    <property type="entry name" value="MHCCLASSI"/>
</dbReference>
<dbReference type="SUPFAM" id="SSF48726">
    <property type="entry name" value="Immunoglobulin"/>
    <property type="match status" value="1"/>
</dbReference>
<dbReference type="EMBL" id="JAGFMF010011585">
    <property type="protein sequence ID" value="KAG8520016.1"/>
    <property type="molecule type" value="Genomic_DNA"/>
</dbReference>
<dbReference type="InterPro" id="IPR011162">
    <property type="entry name" value="MHC_I/II-like_Ag-recog"/>
</dbReference>
<evidence type="ECO:0000256" key="8">
    <source>
        <dbReference type="RuleBase" id="RU004439"/>
    </source>
</evidence>
<feature type="transmembrane region" description="Helical" evidence="10">
    <location>
        <begin position="387"/>
        <end position="408"/>
    </location>
</feature>
<gene>
    <name evidence="12" type="ORF">J0S82_016824</name>
</gene>
<keyword evidence="13" id="KW-1185">Reference proteome</keyword>
<dbReference type="PROSITE" id="PS51257">
    <property type="entry name" value="PROKAR_LIPOPROTEIN"/>
    <property type="match status" value="1"/>
</dbReference>
<evidence type="ECO:0000256" key="10">
    <source>
        <dbReference type="SAM" id="Phobius"/>
    </source>
</evidence>
<dbReference type="GO" id="GO:0002474">
    <property type="term" value="P:antigen processing and presentation of peptide antigen via MHC class I"/>
    <property type="evidence" value="ECO:0007669"/>
    <property type="project" value="UniProtKB-KW"/>
</dbReference>
<dbReference type="InterPro" id="IPR050208">
    <property type="entry name" value="MHC_class-I_related"/>
</dbReference>
<keyword evidence="6 10" id="KW-0472">Membrane</keyword>
<accession>A0A8J6AEP3</accession>
<dbReference type="Pfam" id="PF00129">
    <property type="entry name" value="MHC_I"/>
    <property type="match status" value="1"/>
</dbReference>
<evidence type="ECO:0000256" key="4">
    <source>
        <dbReference type="ARBA" id="ARBA00022859"/>
    </source>
</evidence>
<dbReference type="InterPro" id="IPR036179">
    <property type="entry name" value="Ig-like_dom_sf"/>
</dbReference>
<evidence type="ECO:0000256" key="6">
    <source>
        <dbReference type="ARBA" id="ARBA00023136"/>
    </source>
</evidence>
<dbReference type="GO" id="GO:0098553">
    <property type="term" value="C:lumenal side of endoplasmic reticulum membrane"/>
    <property type="evidence" value="ECO:0007669"/>
    <property type="project" value="UniProtKB-ARBA"/>
</dbReference>
<dbReference type="PANTHER" id="PTHR16675:SF134">
    <property type="entry name" value="IG-LIKE DOMAIN-CONTAINING PROTEIN"/>
    <property type="match status" value="1"/>
</dbReference>
<dbReference type="Pfam" id="PF07654">
    <property type="entry name" value="C1-set"/>
    <property type="match status" value="1"/>
</dbReference>
<evidence type="ECO:0000256" key="2">
    <source>
        <dbReference type="ARBA" id="ARBA00022451"/>
    </source>
</evidence>
<evidence type="ECO:0000313" key="12">
    <source>
        <dbReference type="EMBL" id="KAG8520016.1"/>
    </source>
</evidence>
<dbReference type="InterPro" id="IPR037055">
    <property type="entry name" value="MHC_I-like_Ag-recog_sf"/>
</dbReference>
<feature type="domain" description="Ig-like" evidence="11">
    <location>
        <begin position="289"/>
        <end position="376"/>
    </location>
</feature>
<dbReference type="PROSITE" id="PS00290">
    <property type="entry name" value="IG_MHC"/>
    <property type="match status" value="1"/>
</dbReference>
<keyword evidence="5 10" id="KW-1133">Transmembrane helix</keyword>
<dbReference type="GO" id="GO:0005615">
    <property type="term" value="C:extracellular space"/>
    <property type="evidence" value="ECO:0007669"/>
    <property type="project" value="TreeGrafter"/>
</dbReference>
<keyword evidence="7" id="KW-0325">Glycoprotein</keyword>
<evidence type="ECO:0000256" key="1">
    <source>
        <dbReference type="ARBA" id="ARBA00004167"/>
    </source>
</evidence>
<dbReference type="GO" id="GO:0042612">
    <property type="term" value="C:MHC class I protein complex"/>
    <property type="evidence" value="ECO:0007669"/>
    <property type="project" value="UniProtKB-KW"/>
</dbReference>
<sequence>MGRRQGVNSVAVLGGGCAGHRLCSFADAEHPPASDKAKNAYYVLSPLGTMSVQFISVPTHSCLVQSLGCRRYTIDVHQPTFWMEFYPIPTPVQILALPVSLEPFCISAGTHSLRYYYLSLSEPGPGLPQFLAVGYVDDQPFIRFDSRVSEAKPQASWMAPVDTQYWETETQKHRAWAKMQQVEMWRVMGYYNQSSGMHSTQRMFGCEIQEDGSSNGFWQFGYDGQDHVTLDLETLSWVSAQPVALQTKRRWEMEPCYAEYDKAYLEGLCLISLRRYLELGSRSLTRREPPVVQVTRHPTQDSGYLLRCWALGFYPRDISLSWWLGEEELTLETERVETRPSGDGTYQTWAAVWVPEGEETSYICHVQHSSLNHTLTVAWESSSPPGLVIAIFTSLATVLLVVGIVIFTKRCLQGRWGRNKGDPPTGPPPQGGMLCAQPLAPNFPHGKQQP</sequence>
<dbReference type="Proteomes" id="UP000700334">
    <property type="component" value="Unassembled WGS sequence"/>
</dbReference>
<organism evidence="12 13">
    <name type="scientific">Galemys pyrenaicus</name>
    <name type="common">Iberian desman</name>
    <name type="synonym">Pyrenean desman</name>
    <dbReference type="NCBI Taxonomy" id="202257"/>
    <lineage>
        <taxon>Eukaryota</taxon>
        <taxon>Metazoa</taxon>
        <taxon>Chordata</taxon>
        <taxon>Craniata</taxon>
        <taxon>Vertebrata</taxon>
        <taxon>Euteleostomi</taxon>
        <taxon>Mammalia</taxon>
        <taxon>Eutheria</taxon>
        <taxon>Laurasiatheria</taxon>
        <taxon>Eulipotyphla</taxon>
        <taxon>Talpidae</taxon>
        <taxon>Galemys</taxon>
    </lineage>
</organism>
<dbReference type="InterPro" id="IPR001039">
    <property type="entry name" value="MHC_I_a_a1/a2"/>
</dbReference>
<comment type="caution">
    <text evidence="12">The sequence shown here is derived from an EMBL/GenBank/DDBJ whole genome shotgun (WGS) entry which is preliminary data.</text>
</comment>
<evidence type="ECO:0000256" key="9">
    <source>
        <dbReference type="SAM" id="MobiDB-lite"/>
    </source>
</evidence>
<name>A0A8J6AEP3_GALPY</name>
<comment type="subcellular location">
    <subcellularLocation>
        <location evidence="1">Membrane</location>
        <topology evidence="1">Single-pass membrane protein</topology>
    </subcellularLocation>
</comment>
<evidence type="ECO:0000256" key="5">
    <source>
        <dbReference type="ARBA" id="ARBA00022989"/>
    </source>
</evidence>
<reference evidence="12" key="1">
    <citation type="journal article" date="2021" name="Evol. Appl.">
        <title>The genome of the Pyrenean desman and the effects of bottlenecks and inbreeding on the genomic landscape of an endangered species.</title>
        <authorList>
            <person name="Escoda L."/>
            <person name="Castresana J."/>
        </authorList>
    </citation>
    <scope>NUCLEOTIDE SEQUENCE</scope>
    <source>
        <strain evidence="12">IBE-C5619</strain>
    </source>
</reference>
<dbReference type="GO" id="GO:0030670">
    <property type="term" value="C:phagocytic vesicle membrane"/>
    <property type="evidence" value="ECO:0007669"/>
    <property type="project" value="UniProtKB-ARBA"/>
</dbReference>
<dbReference type="SUPFAM" id="SSF54452">
    <property type="entry name" value="MHC antigen-recognition domain"/>
    <property type="match status" value="1"/>
</dbReference>
<keyword evidence="4" id="KW-0391">Immunity</keyword>
<dbReference type="InterPro" id="IPR007110">
    <property type="entry name" value="Ig-like_dom"/>
</dbReference>
<dbReference type="AlphaFoldDB" id="A0A8J6AEP3"/>
<evidence type="ECO:0000313" key="13">
    <source>
        <dbReference type="Proteomes" id="UP000700334"/>
    </source>
</evidence>
<dbReference type="InterPro" id="IPR011161">
    <property type="entry name" value="MHC_I-like_Ag-recog"/>
</dbReference>
<comment type="similarity">
    <text evidence="8">Belongs to the MHC class I family.</text>
</comment>
<dbReference type="InterPro" id="IPR003597">
    <property type="entry name" value="Ig_C1-set"/>
</dbReference>
<keyword evidence="2" id="KW-0490">MHC I</keyword>
<evidence type="ECO:0000256" key="3">
    <source>
        <dbReference type="ARBA" id="ARBA00022692"/>
    </source>
</evidence>
<dbReference type="GO" id="GO:0009897">
    <property type="term" value="C:external side of plasma membrane"/>
    <property type="evidence" value="ECO:0007669"/>
    <property type="project" value="TreeGrafter"/>
</dbReference>
<dbReference type="PANTHER" id="PTHR16675">
    <property type="entry name" value="MHC CLASS I-RELATED"/>
    <property type="match status" value="1"/>
</dbReference>
<dbReference type="InterPro" id="IPR003006">
    <property type="entry name" value="Ig/MHC_CS"/>
</dbReference>
<dbReference type="InterPro" id="IPR013783">
    <property type="entry name" value="Ig-like_fold"/>
</dbReference>
<evidence type="ECO:0000259" key="11">
    <source>
        <dbReference type="PROSITE" id="PS50835"/>
    </source>
</evidence>
<proteinExistence type="inferred from homology"/>